<dbReference type="InterPro" id="IPR010744">
    <property type="entry name" value="Phage_CI_N"/>
</dbReference>
<dbReference type="InterPro" id="IPR001387">
    <property type="entry name" value="Cro/C1-type_HTH"/>
</dbReference>
<comment type="caution">
    <text evidence="2">The sequence shown here is derived from an EMBL/GenBank/DDBJ whole genome shotgun (WGS) entry which is preliminary data.</text>
</comment>
<dbReference type="Gene3D" id="1.10.260.40">
    <property type="entry name" value="lambda repressor-like DNA-binding domains"/>
    <property type="match status" value="1"/>
</dbReference>
<dbReference type="InterPro" id="IPR010982">
    <property type="entry name" value="Lambda_DNA-bd_dom_sf"/>
</dbReference>
<organism evidence="2">
    <name type="scientific">Salmonella typhimurium</name>
    <dbReference type="NCBI Taxonomy" id="90371"/>
    <lineage>
        <taxon>Bacteria</taxon>
        <taxon>Pseudomonadati</taxon>
        <taxon>Pseudomonadota</taxon>
        <taxon>Gammaproteobacteria</taxon>
        <taxon>Enterobacterales</taxon>
        <taxon>Enterobacteriaceae</taxon>
        <taxon>Salmonella</taxon>
    </lineage>
</organism>
<reference evidence="2" key="1">
    <citation type="submission" date="2018-06" db="EMBL/GenBank/DDBJ databases">
        <authorList>
            <person name="Ashton P.M."/>
            <person name="Dallman T."/>
            <person name="Nair S."/>
            <person name="De Pinna E."/>
            <person name="Peters T."/>
            <person name="Grant K."/>
        </authorList>
    </citation>
    <scope>NUCLEOTIDE SEQUENCE [LARGE SCALE GENOMIC DNA]</scope>
    <source>
        <strain evidence="3">369953</strain>
        <strain evidence="2">488670</strain>
        <strain evidence="4">738613</strain>
    </source>
</reference>
<evidence type="ECO:0000313" key="3">
    <source>
        <dbReference type="EMBL" id="EBX3168783.1"/>
    </source>
</evidence>
<proteinExistence type="predicted"/>
<dbReference type="Proteomes" id="UP000839905">
    <property type="component" value="Unassembled WGS sequence"/>
</dbReference>
<sequence length="138" mass="15668">MNNKDVNAVLSRLMSLFQAENDSELARALNVNRQTLASWRKRDSVPYAICINIAEEKGVSLDWLLTGRKQGLSKEVDVTPMQVQFSQADLTMLELLKQLDPEVRNDLLRGAAEKQRVIEMEKQLKELSATIERLKNVG</sequence>
<protein>
    <submittedName>
        <fullName evidence="4">Bacteriophage CI repressor</fullName>
    </submittedName>
    <submittedName>
        <fullName evidence="2">Phage repressor protein</fullName>
    </submittedName>
</protein>
<accession>A0A5V7AAY6</accession>
<dbReference type="GO" id="GO:0003677">
    <property type="term" value="F:DNA binding"/>
    <property type="evidence" value="ECO:0007669"/>
    <property type="project" value="InterPro"/>
</dbReference>
<dbReference type="Pfam" id="PF07022">
    <property type="entry name" value="Phage_CI_repr"/>
    <property type="match status" value="1"/>
</dbReference>
<dbReference type="PROSITE" id="PS50943">
    <property type="entry name" value="HTH_CROC1"/>
    <property type="match status" value="1"/>
</dbReference>
<dbReference type="GO" id="GO:0045892">
    <property type="term" value="P:negative regulation of DNA-templated transcription"/>
    <property type="evidence" value="ECO:0007669"/>
    <property type="project" value="InterPro"/>
</dbReference>
<name>A0A5V7AAY6_SALTM</name>
<evidence type="ECO:0000313" key="2">
    <source>
        <dbReference type="EMBL" id="EBU9272796.1"/>
    </source>
</evidence>
<dbReference type="AlphaFoldDB" id="A0A5V7AAY6"/>
<evidence type="ECO:0000259" key="1">
    <source>
        <dbReference type="PROSITE" id="PS50943"/>
    </source>
</evidence>
<feature type="domain" description="HTH cro/C1-type" evidence="1">
    <location>
        <begin position="23"/>
        <end position="64"/>
    </location>
</feature>
<dbReference type="SUPFAM" id="SSF47413">
    <property type="entry name" value="lambda repressor-like DNA-binding domains"/>
    <property type="match status" value="1"/>
</dbReference>
<dbReference type="EMBL" id="AAHKWL010000008">
    <property type="protein sequence ID" value="EBX3168783.1"/>
    <property type="molecule type" value="Genomic_DNA"/>
</dbReference>
<dbReference type="EMBL" id="AAHDPU010000009">
    <property type="protein sequence ID" value="EBU9272796.1"/>
    <property type="molecule type" value="Genomic_DNA"/>
</dbReference>
<evidence type="ECO:0000313" key="4">
    <source>
        <dbReference type="EMBL" id="ECK9223887.1"/>
    </source>
</evidence>
<dbReference type="RefSeq" id="WP_080244531.1">
    <property type="nucleotide sequence ID" value="NZ_JAXDFB010000020.1"/>
</dbReference>
<dbReference type="EMBL" id="AAJEAR010000009">
    <property type="protein sequence ID" value="ECK9223887.1"/>
    <property type="molecule type" value="Genomic_DNA"/>
</dbReference>
<gene>
    <name evidence="2" type="ORF">DMO92_12125</name>
    <name evidence="3" type="ORF">DRT38_10520</name>
    <name evidence="4" type="ORF">FEM52_12465</name>
</gene>